<dbReference type="OrthoDB" id="407658at2759"/>
<proteinExistence type="predicted"/>
<evidence type="ECO:0000313" key="2">
    <source>
        <dbReference type="Proteomes" id="UP000038040"/>
    </source>
</evidence>
<sequence length="244" mass="28948">MLVLDADTGVVNPDHCIEEWIDPRFDLIFYERFFNWEIASGNYLVKNTLFAKDFLRKWADWEYIQPSNWNGADNGVLQIHIMQTVMPEAKQEIENCDSLWRNATGYDTYMAYVLCVKLYMGSVRMWPNKIRILKRAHGWVRDGFLTADHWCDKDFMIHGWKKQEIDTEGWESPFKKMPNSSQCGYNYKGWYWRKNYHVDVNEIRTMLKKFEQNAGKAFPSVARIIPFLIEPDVGLCYPNCEKIL</sequence>
<name>A0A0N4UNN2_DRAME</name>
<dbReference type="WBParaSite" id="DME_0000951601-mRNA-1">
    <property type="protein sequence ID" value="DME_0000951601-mRNA-1"/>
    <property type="gene ID" value="DME_0000951601"/>
</dbReference>
<dbReference type="InterPro" id="IPR029044">
    <property type="entry name" value="Nucleotide-diphossugar_trans"/>
</dbReference>
<reference evidence="4" key="1">
    <citation type="submission" date="2017-02" db="UniProtKB">
        <authorList>
            <consortium name="WormBaseParasite"/>
        </authorList>
    </citation>
    <scope>IDENTIFICATION</scope>
</reference>
<dbReference type="Gene3D" id="3.90.550.10">
    <property type="entry name" value="Spore Coat Polysaccharide Biosynthesis Protein SpsA, Chain A"/>
    <property type="match status" value="1"/>
</dbReference>
<dbReference type="STRING" id="318479.A0A0N4UNN2"/>
<dbReference type="EMBL" id="UYYG01000113">
    <property type="protein sequence ID" value="VDN53229.1"/>
    <property type="molecule type" value="Genomic_DNA"/>
</dbReference>
<evidence type="ECO:0000313" key="1">
    <source>
        <dbReference type="EMBL" id="VDN53229.1"/>
    </source>
</evidence>
<dbReference type="InterPro" id="IPR004988">
    <property type="entry name" value="DUF273"/>
</dbReference>
<reference evidence="1 3" key="2">
    <citation type="submission" date="2018-11" db="EMBL/GenBank/DDBJ databases">
        <authorList>
            <consortium name="Pathogen Informatics"/>
        </authorList>
    </citation>
    <scope>NUCLEOTIDE SEQUENCE [LARGE SCALE GENOMIC DNA]</scope>
</reference>
<organism evidence="2 4">
    <name type="scientific">Dracunculus medinensis</name>
    <name type="common">Guinea worm</name>
    <dbReference type="NCBI Taxonomy" id="318479"/>
    <lineage>
        <taxon>Eukaryota</taxon>
        <taxon>Metazoa</taxon>
        <taxon>Ecdysozoa</taxon>
        <taxon>Nematoda</taxon>
        <taxon>Chromadorea</taxon>
        <taxon>Rhabditida</taxon>
        <taxon>Spirurina</taxon>
        <taxon>Dracunculoidea</taxon>
        <taxon>Dracunculidae</taxon>
        <taxon>Dracunculus</taxon>
    </lineage>
</organism>
<dbReference type="AlphaFoldDB" id="A0A0N4UNN2"/>
<dbReference type="PANTHER" id="PTHR31562:SF8">
    <property type="entry name" value="ALPHA-1,6-MANNOSYLTRANSFERASE"/>
    <property type="match status" value="1"/>
</dbReference>
<gene>
    <name evidence="1" type="ORF">DME_LOCUS3202</name>
</gene>
<dbReference type="Proteomes" id="UP000038040">
    <property type="component" value="Unplaced"/>
</dbReference>
<evidence type="ECO:0000313" key="4">
    <source>
        <dbReference type="WBParaSite" id="DME_0000951601-mRNA-1"/>
    </source>
</evidence>
<dbReference type="Proteomes" id="UP000274756">
    <property type="component" value="Unassembled WGS sequence"/>
</dbReference>
<dbReference type="Pfam" id="PF03314">
    <property type="entry name" value="DUF273"/>
    <property type="match status" value="1"/>
</dbReference>
<dbReference type="PANTHER" id="PTHR31562">
    <property type="entry name" value="PROTEIN CBG18972"/>
    <property type="match status" value="1"/>
</dbReference>
<accession>A0A0N4UNN2</accession>
<keyword evidence="3" id="KW-1185">Reference proteome</keyword>
<protein>
    <submittedName>
        <fullName evidence="4">Nucleotid_trans domain-containing protein</fullName>
    </submittedName>
</protein>
<evidence type="ECO:0000313" key="3">
    <source>
        <dbReference type="Proteomes" id="UP000274756"/>
    </source>
</evidence>